<evidence type="ECO:0000313" key="1">
    <source>
        <dbReference type="EMBL" id="AKN36815.1"/>
    </source>
</evidence>
<reference evidence="1" key="1">
    <citation type="journal article" date="2015" name="MBio">
        <title>Eco-Evolutionary Dynamics of Episomes among Ecologically Cohesive Bacterial Populations.</title>
        <authorList>
            <person name="Xue H."/>
            <person name="Cordero O.X."/>
            <person name="Camas F.M."/>
            <person name="Trimble W."/>
            <person name="Meyer F."/>
            <person name="Guglielmini J."/>
            <person name="Rocha E.P."/>
            <person name="Polz M.F."/>
        </authorList>
    </citation>
    <scope>NUCLEOTIDE SEQUENCE</scope>
    <source>
        <strain evidence="1">FF_307</strain>
    </source>
</reference>
<dbReference type="AlphaFoldDB" id="A0A0H3ZL89"/>
<dbReference type="EMBL" id="KP795512">
    <property type="protein sequence ID" value="AKN36815.1"/>
    <property type="molecule type" value="Genomic_DNA"/>
</dbReference>
<accession>A0A0H3ZL89</accession>
<organism evidence="1">
    <name type="scientific">Vibrio sp. FF_307</name>
    <dbReference type="NCBI Taxonomy" id="1652834"/>
    <lineage>
        <taxon>Bacteria</taxon>
        <taxon>Pseudomonadati</taxon>
        <taxon>Pseudomonadota</taxon>
        <taxon>Gammaproteobacteria</taxon>
        <taxon>Vibrionales</taxon>
        <taxon>Vibrionaceae</taxon>
        <taxon>Vibrio</taxon>
    </lineage>
</organism>
<protein>
    <submittedName>
        <fullName evidence="1">Uncharacterized protein</fullName>
    </submittedName>
</protein>
<proteinExistence type="predicted"/>
<name>A0A0H3ZL89_9VIBR</name>
<sequence>MLDNFMELGLIHHSSDMDDVWGLITPNEPHTINNRYEREEYDGE</sequence>